<proteinExistence type="predicted"/>
<sequence>MVLLVELANSEMPLSVLAREFWPPDKSQYSLILSNLLGSQIARLNQARSSQGQAKYQTPSLPDWQAVMEQYGLTIHCMICEELVAEEKRRLKLDAIRQNRHKQG</sequence>
<protein>
    <submittedName>
        <fullName evidence="1">Uncharacterized protein</fullName>
    </submittedName>
</protein>
<name>A0A330LVY4_9GAMM</name>
<evidence type="ECO:0000313" key="2">
    <source>
        <dbReference type="Proteomes" id="UP000250123"/>
    </source>
</evidence>
<gene>
    <name evidence="1" type="ORF">SHEWBE_0226</name>
</gene>
<reference evidence="2" key="1">
    <citation type="submission" date="2018-06" db="EMBL/GenBank/DDBJ databases">
        <authorList>
            <person name="Cea G.-C."/>
            <person name="William W."/>
        </authorList>
    </citation>
    <scope>NUCLEOTIDE SEQUENCE [LARGE SCALE GENOMIC DNA]</scope>
    <source>
        <strain evidence="2">DB21MT-2</strain>
    </source>
</reference>
<organism evidence="1 2">
    <name type="scientific">Shewanella benthica</name>
    <dbReference type="NCBI Taxonomy" id="43661"/>
    <lineage>
        <taxon>Bacteria</taxon>
        <taxon>Pseudomonadati</taxon>
        <taxon>Pseudomonadota</taxon>
        <taxon>Gammaproteobacteria</taxon>
        <taxon>Alteromonadales</taxon>
        <taxon>Shewanellaceae</taxon>
        <taxon>Shewanella</taxon>
    </lineage>
</organism>
<evidence type="ECO:0000313" key="1">
    <source>
        <dbReference type="EMBL" id="SQH74222.1"/>
    </source>
</evidence>
<dbReference type="EMBL" id="LS483452">
    <property type="protein sequence ID" value="SQH74222.1"/>
    <property type="molecule type" value="Genomic_DNA"/>
</dbReference>
<dbReference type="Proteomes" id="UP000250123">
    <property type="component" value="Chromosome SHEWBE"/>
</dbReference>
<accession>A0A330LVY4</accession>
<dbReference type="KEGG" id="sbk:SHEWBE_0226"/>
<dbReference type="AlphaFoldDB" id="A0A330LVY4"/>